<dbReference type="Gene3D" id="3.30.450.350">
    <property type="entry name" value="CHASE domain"/>
    <property type="match status" value="1"/>
</dbReference>
<dbReference type="SMART" id="SM01079">
    <property type="entry name" value="CHASE"/>
    <property type="match status" value="1"/>
</dbReference>
<dbReference type="CDD" id="cd01949">
    <property type="entry name" value="GGDEF"/>
    <property type="match status" value="1"/>
</dbReference>
<dbReference type="InterPro" id="IPR042240">
    <property type="entry name" value="CHASE_sf"/>
</dbReference>
<feature type="domain" description="GGDEF" evidence="7">
    <location>
        <begin position="388"/>
        <end position="519"/>
    </location>
</feature>
<protein>
    <submittedName>
        <fullName evidence="8">Diguanylate cyclase</fullName>
        <ecNumber evidence="8">2.7.7.65</ecNumber>
    </submittedName>
</protein>
<dbReference type="InterPro" id="IPR006189">
    <property type="entry name" value="CHASE_dom"/>
</dbReference>
<proteinExistence type="predicted"/>
<keyword evidence="3 5" id="KW-1133">Transmembrane helix</keyword>
<dbReference type="EMBL" id="CP073721">
    <property type="protein sequence ID" value="UWZ35144.1"/>
    <property type="molecule type" value="Genomic_DNA"/>
</dbReference>
<dbReference type="PANTHER" id="PTHR46663">
    <property type="entry name" value="DIGUANYLATE CYCLASE DGCT-RELATED"/>
    <property type="match status" value="1"/>
</dbReference>
<dbReference type="PROSITE" id="PS50887">
    <property type="entry name" value="GGDEF"/>
    <property type="match status" value="1"/>
</dbReference>
<keyword evidence="8" id="KW-0548">Nucleotidyltransferase</keyword>
<comment type="subcellular location">
    <subcellularLocation>
        <location evidence="1">Membrane</location>
    </subcellularLocation>
</comment>
<feature type="domain" description="CHASE" evidence="6">
    <location>
        <begin position="134"/>
        <end position="225"/>
    </location>
</feature>
<keyword evidence="9" id="KW-1185">Reference proteome</keyword>
<organism evidence="8 9">
    <name type="scientific">Dactylosporangium roseum</name>
    <dbReference type="NCBI Taxonomy" id="47989"/>
    <lineage>
        <taxon>Bacteria</taxon>
        <taxon>Bacillati</taxon>
        <taxon>Actinomycetota</taxon>
        <taxon>Actinomycetes</taxon>
        <taxon>Micromonosporales</taxon>
        <taxon>Micromonosporaceae</taxon>
        <taxon>Dactylosporangium</taxon>
    </lineage>
</organism>
<evidence type="ECO:0000256" key="1">
    <source>
        <dbReference type="ARBA" id="ARBA00004370"/>
    </source>
</evidence>
<feature type="transmembrane region" description="Helical" evidence="5">
    <location>
        <begin position="293"/>
        <end position="315"/>
    </location>
</feature>
<evidence type="ECO:0000256" key="3">
    <source>
        <dbReference type="ARBA" id="ARBA00022989"/>
    </source>
</evidence>
<dbReference type="InterPro" id="IPR029787">
    <property type="entry name" value="Nucleotide_cyclase"/>
</dbReference>
<dbReference type="SUPFAM" id="SSF55073">
    <property type="entry name" value="Nucleotide cyclase"/>
    <property type="match status" value="1"/>
</dbReference>
<dbReference type="EC" id="2.7.7.65" evidence="8"/>
<evidence type="ECO:0000256" key="2">
    <source>
        <dbReference type="ARBA" id="ARBA00022692"/>
    </source>
</evidence>
<dbReference type="SMART" id="SM00267">
    <property type="entry name" value="GGDEF"/>
    <property type="match status" value="1"/>
</dbReference>
<dbReference type="InterPro" id="IPR052163">
    <property type="entry name" value="DGC-Regulatory_Protein"/>
</dbReference>
<evidence type="ECO:0000256" key="5">
    <source>
        <dbReference type="SAM" id="Phobius"/>
    </source>
</evidence>
<keyword evidence="8" id="KW-0808">Transferase</keyword>
<evidence type="ECO:0000259" key="6">
    <source>
        <dbReference type="PROSITE" id="PS50839"/>
    </source>
</evidence>
<name>A0ABY5Z3W4_9ACTN</name>
<dbReference type="InterPro" id="IPR000160">
    <property type="entry name" value="GGDEF_dom"/>
</dbReference>
<dbReference type="Pfam" id="PF03924">
    <property type="entry name" value="CHASE"/>
    <property type="match status" value="1"/>
</dbReference>
<keyword evidence="2 5" id="KW-0812">Transmembrane</keyword>
<reference evidence="8" key="1">
    <citation type="submission" date="2021-04" db="EMBL/GenBank/DDBJ databases">
        <title>Biosynthetic gene clusters of Dactylosporangioum roseum.</title>
        <authorList>
            <person name="Hartkoorn R.C."/>
            <person name="Beaudoing E."/>
            <person name="Hot D."/>
            <person name="Moureu S."/>
        </authorList>
    </citation>
    <scope>NUCLEOTIDE SEQUENCE</scope>
    <source>
        <strain evidence="8">NRRL B-16295</strain>
    </source>
</reference>
<dbReference type="RefSeq" id="WP_313899943.1">
    <property type="nucleotide sequence ID" value="NZ_BAAABS010000060.1"/>
</dbReference>
<dbReference type="Proteomes" id="UP001058271">
    <property type="component" value="Chromosome"/>
</dbReference>
<dbReference type="PANTHER" id="PTHR46663:SF3">
    <property type="entry name" value="SLL0267 PROTEIN"/>
    <property type="match status" value="1"/>
</dbReference>
<evidence type="ECO:0000256" key="4">
    <source>
        <dbReference type="ARBA" id="ARBA00023136"/>
    </source>
</evidence>
<evidence type="ECO:0000313" key="8">
    <source>
        <dbReference type="EMBL" id="UWZ35144.1"/>
    </source>
</evidence>
<gene>
    <name evidence="8" type="ORF">Drose_28860</name>
</gene>
<dbReference type="InterPro" id="IPR043128">
    <property type="entry name" value="Rev_trsase/Diguanyl_cyclase"/>
</dbReference>
<sequence length="522" mass="55910">MGAALVLTVLFAGLGLSAGGAAVVNRVEQRSAAQLMDRYAEDVSAAVIQQVDRYGDTLADLAAAIGARPDVTAADFAAISAGLNWDRLPGASGVAFAVPAADADLPSVESYWRDKGVPTLALAPIGTGVEHAFVIFSRPFDGVAAVPGRDLSQVPEATAALRMSRDSGEFTISRAYVLLKDRALPADQQQMSFTLVVPVHDHASGRFRGWVVMGLRGGDFLNETLRTRAQGAVRILLTDRSDGTARVVASVSAGTIAGDDPGNRQRIVTVGQRHWELSLYPTDRLLNGADRRMALLTLSAGVVITLLLTALVAILDGARNRAMARVDDATAALRKDIERRQETEARLREREHELQHLAFHDPLTGLANRVLFYERVQHALLTHARERHRFAVLFVDLDGFKQVNDSLGHAAGDDVLREVATRLRNCVRASDTVARFGGDEFAVLAEHLATETDAQATANRIVKVVAKPFELYGTPAHISASVGVALSGAGDADEILREADEAMYRAKSTGKGRYVLAGAGQC</sequence>
<dbReference type="GO" id="GO:0052621">
    <property type="term" value="F:diguanylate cyclase activity"/>
    <property type="evidence" value="ECO:0007669"/>
    <property type="project" value="UniProtKB-EC"/>
</dbReference>
<accession>A0ABY5Z3W4</accession>
<dbReference type="Gene3D" id="3.30.70.270">
    <property type="match status" value="1"/>
</dbReference>
<dbReference type="PROSITE" id="PS50839">
    <property type="entry name" value="CHASE"/>
    <property type="match status" value="1"/>
</dbReference>
<dbReference type="NCBIfam" id="TIGR00254">
    <property type="entry name" value="GGDEF"/>
    <property type="match status" value="1"/>
</dbReference>
<evidence type="ECO:0000259" key="7">
    <source>
        <dbReference type="PROSITE" id="PS50887"/>
    </source>
</evidence>
<dbReference type="Pfam" id="PF00990">
    <property type="entry name" value="GGDEF"/>
    <property type="match status" value="1"/>
</dbReference>
<keyword evidence="4 5" id="KW-0472">Membrane</keyword>
<evidence type="ECO:0000313" key="9">
    <source>
        <dbReference type="Proteomes" id="UP001058271"/>
    </source>
</evidence>